<feature type="compositionally biased region" description="Basic residues" evidence="1">
    <location>
        <begin position="80"/>
        <end position="89"/>
    </location>
</feature>
<protein>
    <submittedName>
        <fullName evidence="2">Uncharacterized protein</fullName>
    </submittedName>
</protein>
<gene>
    <name evidence="2" type="ORF">AVDCRST_MAG54-1254</name>
</gene>
<dbReference type="AlphaFoldDB" id="A0A6J4HWI5"/>
<feature type="region of interest" description="Disordered" evidence="1">
    <location>
        <begin position="1"/>
        <end position="118"/>
    </location>
</feature>
<evidence type="ECO:0000313" key="2">
    <source>
        <dbReference type="EMBL" id="CAA9235738.1"/>
    </source>
</evidence>
<feature type="compositionally biased region" description="Basic residues" evidence="1">
    <location>
        <begin position="100"/>
        <end position="118"/>
    </location>
</feature>
<name>A0A6J4HWI5_9PSEU</name>
<organism evidence="2">
    <name type="scientific">uncultured Actinomycetospora sp</name>
    <dbReference type="NCBI Taxonomy" id="1135996"/>
    <lineage>
        <taxon>Bacteria</taxon>
        <taxon>Bacillati</taxon>
        <taxon>Actinomycetota</taxon>
        <taxon>Actinomycetes</taxon>
        <taxon>Pseudonocardiales</taxon>
        <taxon>Pseudonocardiaceae</taxon>
        <taxon>Actinomycetospora</taxon>
        <taxon>environmental samples</taxon>
    </lineage>
</organism>
<feature type="non-terminal residue" evidence="2">
    <location>
        <position position="1"/>
    </location>
</feature>
<sequence>GPARRVLRDHQHLAREDPGLLQLPLRVGDRARPDHGGLRDGRHRRGPGRGRRRHRAIAGARRHGGEDLRAGRRPGGPAGPRRRAGRRHPRPADGAAGGLRAHRRRRRPRRQPRRPLGM</sequence>
<accession>A0A6J4HWI5</accession>
<proteinExistence type="predicted"/>
<evidence type="ECO:0000256" key="1">
    <source>
        <dbReference type="SAM" id="MobiDB-lite"/>
    </source>
</evidence>
<feature type="non-terminal residue" evidence="2">
    <location>
        <position position="118"/>
    </location>
</feature>
<feature type="compositionally biased region" description="Basic residues" evidence="1">
    <location>
        <begin position="41"/>
        <end position="62"/>
    </location>
</feature>
<feature type="compositionally biased region" description="Basic and acidic residues" evidence="1">
    <location>
        <begin position="27"/>
        <end position="40"/>
    </location>
</feature>
<dbReference type="EMBL" id="CADCTH010000168">
    <property type="protein sequence ID" value="CAA9235738.1"/>
    <property type="molecule type" value="Genomic_DNA"/>
</dbReference>
<feature type="compositionally biased region" description="Basic and acidic residues" evidence="1">
    <location>
        <begin position="1"/>
        <end position="18"/>
    </location>
</feature>
<reference evidence="2" key="1">
    <citation type="submission" date="2020-02" db="EMBL/GenBank/DDBJ databases">
        <authorList>
            <person name="Meier V. D."/>
        </authorList>
    </citation>
    <scope>NUCLEOTIDE SEQUENCE</scope>
    <source>
        <strain evidence="2">AVDCRST_MAG54</strain>
    </source>
</reference>